<organism evidence="1 2">
    <name type="scientific">Blomia tropicalis</name>
    <name type="common">Mite</name>
    <dbReference type="NCBI Taxonomy" id="40697"/>
    <lineage>
        <taxon>Eukaryota</taxon>
        <taxon>Metazoa</taxon>
        <taxon>Ecdysozoa</taxon>
        <taxon>Arthropoda</taxon>
        <taxon>Chelicerata</taxon>
        <taxon>Arachnida</taxon>
        <taxon>Acari</taxon>
        <taxon>Acariformes</taxon>
        <taxon>Sarcoptiformes</taxon>
        <taxon>Astigmata</taxon>
        <taxon>Glycyphagoidea</taxon>
        <taxon>Echimyopodidae</taxon>
        <taxon>Blomia</taxon>
    </lineage>
</organism>
<comment type="caution">
    <text evidence="1">The sequence shown here is derived from an EMBL/GenBank/DDBJ whole genome shotgun (WGS) entry which is preliminary data.</text>
</comment>
<dbReference type="EMBL" id="JAPWDV010000003">
    <property type="protein sequence ID" value="KAJ6217148.1"/>
    <property type="molecule type" value="Genomic_DNA"/>
</dbReference>
<keyword evidence="2" id="KW-1185">Reference proteome</keyword>
<dbReference type="AlphaFoldDB" id="A0A9Q0RIR3"/>
<evidence type="ECO:0000313" key="2">
    <source>
        <dbReference type="Proteomes" id="UP001142055"/>
    </source>
</evidence>
<gene>
    <name evidence="1" type="ORF">RDWZM_008305</name>
</gene>
<evidence type="ECO:0000313" key="1">
    <source>
        <dbReference type="EMBL" id="KAJ6217148.1"/>
    </source>
</evidence>
<reference evidence="1" key="1">
    <citation type="submission" date="2022-12" db="EMBL/GenBank/DDBJ databases">
        <title>Genome assemblies of Blomia tropicalis.</title>
        <authorList>
            <person name="Cui Y."/>
        </authorList>
    </citation>
    <scope>NUCLEOTIDE SEQUENCE</scope>
    <source>
        <tissue evidence="1">Adult mites</tissue>
    </source>
</reference>
<dbReference type="Proteomes" id="UP001142055">
    <property type="component" value="Chromosome 3"/>
</dbReference>
<accession>A0A9Q0RIR3</accession>
<protein>
    <submittedName>
        <fullName evidence="1">Uncharacterized protein</fullName>
    </submittedName>
</protein>
<sequence length="66" mass="7422">MAYDDSVEGRFRTESKPEEEITRTLSIVTCVQCLSSGGSRHAVFVVVVIDKHETNRDKWVAATLRP</sequence>
<proteinExistence type="predicted"/>
<name>A0A9Q0RIR3_BLOTA</name>